<comment type="pathway">
    <text evidence="2 8">Carbohydrate metabolism; hexose metabolism.</text>
</comment>
<dbReference type="InterPro" id="IPR047215">
    <property type="entry name" value="Galactose_mutarotase-like"/>
</dbReference>
<dbReference type="PIRSF" id="PIRSF005096">
    <property type="entry name" value="GALM"/>
    <property type="match status" value="1"/>
</dbReference>
<proteinExistence type="inferred from homology"/>
<dbReference type="EC" id="5.1.3.3" evidence="4 8"/>
<dbReference type="CDD" id="cd09019">
    <property type="entry name" value="galactose_mutarotase_like"/>
    <property type="match status" value="1"/>
</dbReference>
<dbReference type="InterPro" id="IPR014718">
    <property type="entry name" value="GH-type_carb-bd"/>
</dbReference>
<comment type="similarity">
    <text evidence="3 8">Belongs to the aldose epimerase family.</text>
</comment>
<dbReference type="NCBIfam" id="NF008277">
    <property type="entry name" value="PRK11055.1"/>
    <property type="match status" value="1"/>
</dbReference>
<evidence type="ECO:0000256" key="3">
    <source>
        <dbReference type="ARBA" id="ARBA00006206"/>
    </source>
</evidence>
<accession>A0ABM8ATX1</accession>
<protein>
    <recommendedName>
        <fullName evidence="5 8">Aldose 1-epimerase</fullName>
        <ecNumber evidence="4 8">5.1.3.3</ecNumber>
    </recommendedName>
</protein>
<dbReference type="PROSITE" id="PS00545">
    <property type="entry name" value="ALDOSE_1_EPIMERASE"/>
    <property type="match status" value="1"/>
</dbReference>
<dbReference type="SUPFAM" id="SSF74650">
    <property type="entry name" value="Galactose mutarotase-like"/>
    <property type="match status" value="1"/>
</dbReference>
<dbReference type="RefSeq" id="WP_264981765.1">
    <property type="nucleotide sequence ID" value="NZ_AP026708.1"/>
</dbReference>
<dbReference type="InterPro" id="IPR018052">
    <property type="entry name" value="Ald1_epimerase_CS"/>
</dbReference>
<evidence type="ECO:0000256" key="1">
    <source>
        <dbReference type="ARBA" id="ARBA00001614"/>
    </source>
</evidence>
<dbReference type="InterPro" id="IPR015443">
    <property type="entry name" value="Aldose_1-epimerase"/>
</dbReference>
<evidence type="ECO:0000256" key="2">
    <source>
        <dbReference type="ARBA" id="ARBA00005028"/>
    </source>
</evidence>
<keyword evidence="7 8" id="KW-0119">Carbohydrate metabolism</keyword>
<dbReference type="Gene3D" id="2.70.98.10">
    <property type="match status" value="1"/>
</dbReference>
<reference evidence="10" key="1">
    <citation type="submission" date="2022-08" db="EMBL/GenBank/DDBJ databases">
        <title>Genome Sequence of the sulphate-reducing bacterium, Pseudodesulfovibrio portus JCM14722.</title>
        <authorList>
            <person name="Kondo R."/>
            <person name="Kataoka T."/>
        </authorList>
    </citation>
    <scope>NUCLEOTIDE SEQUENCE</scope>
    <source>
        <strain evidence="10">JCM 14722</strain>
    </source>
</reference>
<dbReference type="PANTHER" id="PTHR10091">
    <property type="entry name" value="ALDOSE-1-EPIMERASE"/>
    <property type="match status" value="1"/>
</dbReference>
<evidence type="ECO:0000256" key="7">
    <source>
        <dbReference type="ARBA" id="ARBA00023277"/>
    </source>
</evidence>
<feature type="region of interest" description="Disordered" evidence="9">
    <location>
        <begin position="121"/>
        <end position="143"/>
    </location>
</feature>
<dbReference type="Pfam" id="PF01263">
    <property type="entry name" value="Aldose_epim"/>
    <property type="match status" value="1"/>
</dbReference>
<comment type="catalytic activity">
    <reaction evidence="1 8">
        <text>alpha-D-glucose = beta-D-glucose</text>
        <dbReference type="Rhea" id="RHEA:10264"/>
        <dbReference type="ChEBI" id="CHEBI:15903"/>
        <dbReference type="ChEBI" id="CHEBI:17925"/>
        <dbReference type="EC" id="5.1.3.3"/>
    </reaction>
</comment>
<name>A0ABM8ATX1_9BACT</name>
<sequence length="349" mass="37641">MTIRREAWGEAGGRPVHLYTLAANGLEVSVATYGGVIVRMMVPDGVGNTANVTLGYDSVDGYINDSCYFGCIVGRVANRIGHARFTLDGAEHALDRNHGDHQLHGGARGFHARVWNAQAEETPDGPRLRLTRTSPDGEQGYPGTVEARVDYTLLRDGLRLDFVAETDKPTPVNMTNHSYFNLSGRAGSSCLDHRLSIPAGRILETDTALIPTGGLAGVAGTPFDFRSGEAVGARIMEESAPLSVGRGYDHYFVLDDGSDRLKTAATVYDPASGRTMEVWTTHPGVQFYSGNHIPEGLPGRDGARYAPRCGFCLEAHGYVDAPNHPGFPSVTLLPGETMHHTIIYKFSAK</sequence>
<evidence type="ECO:0000256" key="6">
    <source>
        <dbReference type="ARBA" id="ARBA00023235"/>
    </source>
</evidence>
<dbReference type="EMBL" id="AP026708">
    <property type="protein sequence ID" value="BDQ34876.1"/>
    <property type="molecule type" value="Genomic_DNA"/>
</dbReference>
<organism evidence="10 11">
    <name type="scientific">Pseudodesulfovibrio portus</name>
    <dbReference type="NCBI Taxonomy" id="231439"/>
    <lineage>
        <taxon>Bacteria</taxon>
        <taxon>Pseudomonadati</taxon>
        <taxon>Thermodesulfobacteriota</taxon>
        <taxon>Desulfovibrionia</taxon>
        <taxon>Desulfovibrionales</taxon>
        <taxon>Desulfovibrionaceae</taxon>
    </lineage>
</organism>
<dbReference type="Proteomes" id="UP001061361">
    <property type="component" value="Chromosome"/>
</dbReference>
<keyword evidence="11" id="KW-1185">Reference proteome</keyword>
<dbReference type="InterPro" id="IPR008183">
    <property type="entry name" value="Aldose_1/G6P_1-epimerase"/>
</dbReference>
<evidence type="ECO:0000313" key="10">
    <source>
        <dbReference type="EMBL" id="BDQ34876.1"/>
    </source>
</evidence>
<evidence type="ECO:0000313" key="11">
    <source>
        <dbReference type="Proteomes" id="UP001061361"/>
    </source>
</evidence>
<dbReference type="PANTHER" id="PTHR10091:SF0">
    <property type="entry name" value="GALACTOSE MUTAROTASE"/>
    <property type="match status" value="1"/>
</dbReference>
<keyword evidence="6 8" id="KW-0413">Isomerase</keyword>
<dbReference type="InterPro" id="IPR011013">
    <property type="entry name" value="Gal_mutarotase_sf_dom"/>
</dbReference>
<evidence type="ECO:0000256" key="9">
    <source>
        <dbReference type="SAM" id="MobiDB-lite"/>
    </source>
</evidence>
<evidence type="ECO:0000256" key="5">
    <source>
        <dbReference type="ARBA" id="ARBA00014165"/>
    </source>
</evidence>
<gene>
    <name evidence="10" type="primary">galM</name>
    <name evidence="10" type="ORF">JCM14722_24180</name>
</gene>
<evidence type="ECO:0000256" key="4">
    <source>
        <dbReference type="ARBA" id="ARBA00013185"/>
    </source>
</evidence>
<evidence type="ECO:0000256" key="8">
    <source>
        <dbReference type="PIRNR" id="PIRNR005096"/>
    </source>
</evidence>